<dbReference type="Pfam" id="PF00202">
    <property type="entry name" value="Aminotran_3"/>
    <property type="match status" value="1"/>
</dbReference>
<evidence type="ECO:0008006" key="7">
    <source>
        <dbReference type="Google" id="ProtNLM"/>
    </source>
</evidence>
<comment type="caution">
    <text evidence="5">The sequence shown here is derived from an EMBL/GenBank/DDBJ whole genome shotgun (WGS) entry which is preliminary data.</text>
</comment>
<evidence type="ECO:0000256" key="4">
    <source>
        <dbReference type="ARBA" id="ARBA00022898"/>
    </source>
</evidence>
<dbReference type="InterPro" id="IPR015421">
    <property type="entry name" value="PyrdxlP-dep_Trfase_major"/>
</dbReference>
<name>A0ABQ6IIV9_9MICO</name>
<dbReference type="SUPFAM" id="SSF53383">
    <property type="entry name" value="PLP-dependent transferases"/>
    <property type="match status" value="1"/>
</dbReference>
<dbReference type="InterPro" id="IPR015422">
    <property type="entry name" value="PyrdxlP-dep_Trfase_small"/>
</dbReference>
<dbReference type="InterPro" id="IPR015424">
    <property type="entry name" value="PyrdxlP-dep_Trfase"/>
</dbReference>
<dbReference type="Gene3D" id="3.90.1150.10">
    <property type="entry name" value="Aspartate Aminotransferase, domain 1"/>
    <property type="match status" value="1"/>
</dbReference>
<organism evidence="5 6">
    <name type="scientific">Demequina litorisediminis</name>
    <dbReference type="NCBI Taxonomy" id="1849022"/>
    <lineage>
        <taxon>Bacteria</taxon>
        <taxon>Bacillati</taxon>
        <taxon>Actinomycetota</taxon>
        <taxon>Actinomycetes</taxon>
        <taxon>Micrococcales</taxon>
        <taxon>Demequinaceae</taxon>
        <taxon>Demequina</taxon>
    </lineage>
</organism>
<dbReference type="PANTHER" id="PTHR11986">
    <property type="entry name" value="AMINOTRANSFERASE CLASS III"/>
    <property type="match status" value="1"/>
</dbReference>
<gene>
    <name evidence="5" type="ORF">GCM10025876_35300</name>
</gene>
<evidence type="ECO:0000313" key="6">
    <source>
        <dbReference type="Proteomes" id="UP001157125"/>
    </source>
</evidence>
<proteinExistence type="predicted"/>
<keyword evidence="4" id="KW-0663">Pyridoxal phosphate</keyword>
<evidence type="ECO:0000256" key="3">
    <source>
        <dbReference type="ARBA" id="ARBA00022679"/>
    </source>
</evidence>
<dbReference type="InterPro" id="IPR005814">
    <property type="entry name" value="Aminotrans_3"/>
</dbReference>
<dbReference type="PANTHER" id="PTHR11986:SF79">
    <property type="entry name" value="ACETYLORNITHINE AMINOTRANSFERASE, MITOCHONDRIAL"/>
    <property type="match status" value="1"/>
</dbReference>
<keyword evidence="2" id="KW-0032">Aminotransferase</keyword>
<sequence>MGMSGLSEHGEGGLERGAVDLQRYGHALMGTFGVPMRVLTRGEGSYVWDADGNRYLDLLGGIAVNALGHGHPAWVEAIASQAATLAHASNFFATEPQIALAERLLDLAQAPTGSRVFFANSGTEANEAAIKMARKTGKGTIIALEGGFHGRSTGALALTYKEAYRAPFAPSSVTWCSCLSTMSRRWPMRWRPMRRTFRRSSSSRSRVRRA</sequence>
<reference evidence="6" key="1">
    <citation type="journal article" date="2019" name="Int. J. Syst. Evol. Microbiol.">
        <title>The Global Catalogue of Microorganisms (GCM) 10K type strain sequencing project: providing services to taxonomists for standard genome sequencing and annotation.</title>
        <authorList>
            <consortium name="The Broad Institute Genomics Platform"/>
            <consortium name="The Broad Institute Genome Sequencing Center for Infectious Disease"/>
            <person name="Wu L."/>
            <person name="Ma J."/>
        </authorList>
    </citation>
    <scope>NUCLEOTIDE SEQUENCE [LARGE SCALE GENOMIC DNA]</scope>
    <source>
        <strain evidence="6">NBRC 112299</strain>
    </source>
</reference>
<evidence type="ECO:0000256" key="2">
    <source>
        <dbReference type="ARBA" id="ARBA00022576"/>
    </source>
</evidence>
<keyword evidence="3" id="KW-0808">Transferase</keyword>
<protein>
    <recommendedName>
        <fullName evidence="7">Acetylornithine aminotransferase</fullName>
    </recommendedName>
</protein>
<keyword evidence="6" id="KW-1185">Reference proteome</keyword>
<evidence type="ECO:0000313" key="5">
    <source>
        <dbReference type="EMBL" id="GMA37326.1"/>
    </source>
</evidence>
<dbReference type="Gene3D" id="3.40.640.10">
    <property type="entry name" value="Type I PLP-dependent aspartate aminotransferase-like (Major domain)"/>
    <property type="match status" value="1"/>
</dbReference>
<accession>A0ABQ6IIV9</accession>
<evidence type="ECO:0000256" key="1">
    <source>
        <dbReference type="ARBA" id="ARBA00001933"/>
    </source>
</evidence>
<dbReference type="EMBL" id="BSUN01000001">
    <property type="protein sequence ID" value="GMA37326.1"/>
    <property type="molecule type" value="Genomic_DNA"/>
</dbReference>
<dbReference type="Proteomes" id="UP001157125">
    <property type="component" value="Unassembled WGS sequence"/>
</dbReference>
<comment type="cofactor">
    <cofactor evidence="1">
        <name>pyridoxal 5'-phosphate</name>
        <dbReference type="ChEBI" id="CHEBI:597326"/>
    </cofactor>
</comment>
<dbReference type="InterPro" id="IPR050103">
    <property type="entry name" value="Class-III_PLP-dep_AT"/>
</dbReference>